<evidence type="ECO:0000313" key="1">
    <source>
        <dbReference type="EMBL" id="SLN40843.1"/>
    </source>
</evidence>
<dbReference type="PROSITE" id="PS51257">
    <property type="entry name" value="PROKAR_LIPOPROTEIN"/>
    <property type="match status" value="1"/>
</dbReference>
<name>A0A1Y5SHU5_9RHOB</name>
<organism evidence="1 2">
    <name type="scientific">Falsiruegeria litorea R37</name>
    <dbReference type="NCBI Taxonomy" id="1200284"/>
    <lineage>
        <taxon>Bacteria</taxon>
        <taxon>Pseudomonadati</taxon>
        <taxon>Pseudomonadota</taxon>
        <taxon>Alphaproteobacteria</taxon>
        <taxon>Rhodobacterales</taxon>
        <taxon>Roseobacteraceae</taxon>
        <taxon>Falsiruegeria</taxon>
    </lineage>
</organism>
<dbReference type="EMBL" id="FWFO01000001">
    <property type="protein sequence ID" value="SLN40843.1"/>
    <property type="molecule type" value="Genomic_DNA"/>
</dbReference>
<sequence length="121" mass="12028">MKYYAFLPVVLAIAACENSGASYTPIVDGPKGATYQTDLAECQALAASKPIVDGDTAGATAVGVVGGAATSAIINDSSDDLGRAAAVGALAAITADAVSKTEARKNIVITCMRGRGHNVIG</sequence>
<evidence type="ECO:0000313" key="2">
    <source>
        <dbReference type="Proteomes" id="UP000193077"/>
    </source>
</evidence>
<gene>
    <name evidence="1" type="ORF">TRL7639_02110</name>
</gene>
<dbReference type="RefSeq" id="WP_085795622.1">
    <property type="nucleotide sequence ID" value="NZ_FWFO01000001.1"/>
</dbReference>
<proteinExistence type="predicted"/>
<accession>A0A1Y5SHU5</accession>
<dbReference type="AlphaFoldDB" id="A0A1Y5SHU5"/>
<protein>
    <recommendedName>
        <fullName evidence="3">Glycine zipper family protein</fullName>
    </recommendedName>
</protein>
<reference evidence="1 2" key="1">
    <citation type="submission" date="2017-03" db="EMBL/GenBank/DDBJ databases">
        <authorList>
            <person name="Afonso C.L."/>
            <person name="Miller P.J."/>
            <person name="Scott M.A."/>
            <person name="Spackman E."/>
            <person name="Goraichik I."/>
            <person name="Dimitrov K.M."/>
            <person name="Suarez D.L."/>
            <person name="Swayne D.E."/>
        </authorList>
    </citation>
    <scope>NUCLEOTIDE SEQUENCE [LARGE SCALE GENOMIC DNA]</scope>
    <source>
        <strain evidence="1 2">CECT 7639</strain>
    </source>
</reference>
<keyword evidence="2" id="KW-1185">Reference proteome</keyword>
<evidence type="ECO:0008006" key="3">
    <source>
        <dbReference type="Google" id="ProtNLM"/>
    </source>
</evidence>
<dbReference type="Proteomes" id="UP000193077">
    <property type="component" value="Unassembled WGS sequence"/>
</dbReference>
<dbReference type="OrthoDB" id="7067979at2"/>